<dbReference type="RefSeq" id="WP_281799963.1">
    <property type="nucleotide sequence ID" value="NZ_BSEC01000001.1"/>
</dbReference>
<keyword evidence="3" id="KW-1185">Reference proteome</keyword>
<dbReference type="EMBL" id="BSEC01000001">
    <property type="protein sequence ID" value="GLI91357.1"/>
    <property type="molecule type" value="Genomic_DNA"/>
</dbReference>
<dbReference type="AlphaFoldDB" id="A0A9W6LQE7"/>
<evidence type="ECO:0000313" key="3">
    <source>
        <dbReference type="Proteomes" id="UP001144323"/>
    </source>
</evidence>
<comment type="caution">
    <text evidence="2">The sequence shown here is derived from an EMBL/GenBank/DDBJ whole genome shotgun (WGS) entry which is preliminary data.</text>
</comment>
<dbReference type="Proteomes" id="UP001144323">
    <property type="component" value="Unassembled WGS sequence"/>
</dbReference>
<dbReference type="Pfam" id="PF04012">
    <property type="entry name" value="PspA_IM30"/>
    <property type="match status" value="1"/>
</dbReference>
<name>A0A9W6LQE7_9HYPH</name>
<accession>A0A9W6LQE7</accession>
<organism evidence="2 3">
    <name type="scientific">Methylocystis echinoides</name>
    <dbReference type="NCBI Taxonomy" id="29468"/>
    <lineage>
        <taxon>Bacteria</taxon>
        <taxon>Pseudomonadati</taxon>
        <taxon>Pseudomonadota</taxon>
        <taxon>Alphaproteobacteria</taxon>
        <taxon>Hyphomicrobiales</taxon>
        <taxon>Methylocystaceae</taxon>
        <taxon>Methylocystis</taxon>
    </lineage>
</organism>
<reference evidence="2" key="1">
    <citation type="journal article" date="2023" name="Int. J. Syst. Evol. Microbiol.">
        <title>Methylocystis iwaonis sp. nov., a type II methane-oxidizing bacterium from surface soil of a rice paddy field in Japan, and emended description of the genus Methylocystis (ex Whittenbury et al. 1970) Bowman et al. 1993.</title>
        <authorList>
            <person name="Kaise H."/>
            <person name="Sawadogo J.B."/>
            <person name="Alam M.S."/>
            <person name="Ueno C."/>
            <person name="Dianou D."/>
            <person name="Shinjo R."/>
            <person name="Asakawa S."/>
        </authorList>
    </citation>
    <scope>NUCLEOTIDE SEQUENCE</scope>
    <source>
        <strain evidence="2">LMG27198</strain>
    </source>
</reference>
<proteinExistence type="inferred from homology"/>
<protein>
    <recommendedName>
        <fullName evidence="4">PspA/IM30 family protein</fullName>
    </recommendedName>
</protein>
<dbReference type="InterPro" id="IPR007157">
    <property type="entry name" value="PspA_VIPP1"/>
</dbReference>
<comment type="similarity">
    <text evidence="1">Belongs to the PspA/Vipp/IM30 family.</text>
</comment>
<evidence type="ECO:0000313" key="2">
    <source>
        <dbReference type="EMBL" id="GLI91357.1"/>
    </source>
</evidence>
<sequence length="235" mass="25143">MFGTVVTLMRGRAFEAEERLADRHALAILDQQIRDASQAVAWAKKALALALAQYQTEGRKSDAARAGIAELEVRAVEALRAGRADLAEQAAGAIAAREADAQAAESARALFAAEIGRLESDVRDRSARLAELDRGRRLARAAEAVRVARRGRIEEPPCLRATLSDAEATLSRLRERQAEACAAENFLDAIDLPPAAKSLNETLAEAGFGPPLKPRAADVLARLKQKAAACDAARD</sequence>
<gene>
    <name evidence="2" type="ORF">LMG27198_03490</name>
</gene>
<evidence type="ECO:0008006" key="4">
    <source>
        <dbReference type="Google" id="ProtNLM"/>
    </source>
</evidence>
<evidence type="ECO:0000256" key="1">
    <source>
        <dbReference type="ARBA" id="ARBA00043985"/>
    </source>
</evidence>